<evidence type="ECO:0000256" key="5">
    <source>
        <dbReference type="ARBA" id="ARBA00023157"/>
    </source>
</evidence>
<evidence type="ECO:0000259" key="8">
    <source>
        <dbReference type="PROSITE" id="PS50221"/>
    </source>
</evidence>
<comment type="caution">
    <text evidence="10">The sequence shown here is derived from an EMBL/GenBank/DDBJ whole genome shotgun (WGS) entry which is preliminary data.</text>
</comment>
<dbReference type="PROSITE" id="PS50221">
    <property type="entry name" value="GAIN_B"/>
    <property type="match status" value="1"/>
</dbReference>
<dbReference type="InterPro" id="IPR046338">
    <property type="entry name" value="GAIN_dom_sf"/>
</dbReference>
<keyword evidence="5" id="KW-1015">Disulfide bond</keyword>
<dbReference type="Gene3D" id="2.60.220.50">
    <property type="match status" value="1"/>
</dbReference>
<dbReference type="STRING" id="50429.A0A2B4SF52"/>
<proteinExistence type="predicted"/>
<dbReference type="Proteomes" id="UP000225706">
    <property type="component" value="Unassembled WGS sequence"/>
</dbReference>
<protein>
    <submittedName>
        <fullName evidence="10">EGF, latrophilin and seven transmembrane domain-containing protein 1</fullName>
    </submittedName>
</protein>
<comment type="subcellular location">
    <subcellularLocation>
        <location evidence="1">Membrane</location>
        <topology evidence="1">Multi-pass membrane protein</topology>
    </subcellularLocation>
</comment>
<accession>A0A2B4SF52</accession>
<dbReference type="Gene3D" id="1.20.1070.10">
    <property type="entry name" value="Rhodopsin 7-helix transmembrane proteins"/>
    <property type="match status" value="1"/>
</dbReference>
<evidence type="ECO:0000256" key="4">
    <source>
        <dbReference type="ARBA" id="ARBA00023136"/>
    </source>
</evidence>
<dbReference type="EMBL" id="LSMT01000068">
    <property type="protein sequence ID" value="PFX29304.1"/>
    <property type="molecule type" value="Genomic_DNA"/>
</dbReference>
<dbReference type="GO" id="GO:0007166">
    <property type="term" value="P:cell surface receptor signaling pathway"/>
    <property type="evidence" value="ECO:0007669"/>
    <property type="project" value="InterPro"/>
</dbReference>
<feature type="compositionally biased region" description="Polar residues" evidence="6">
    <location>
        <begin position="317"/>
        <end position="337"/>
    </location>
</feature>
<evidence type="ECO:0000256" key="7">
    <source>
        <dbReference type="SAM" id="Phobius"/>
    </source>
</evidence>
<dbReference type="InterPro" id="IPR000832">
    <property type="entry name" value="GPCR_2_secretin-like"/>
</dbReference>
<feature type="region of interest" description="Disordered" evidence="6">
    <location>
        <begin position="317"/>
        <end position="339"/>
    </location>
</feature>
<evidence type="ECO:0000256" key="3">
    <source>
        <dbReference type="ARBA" id="ARBA00022989"/>
    </source>
</evidence>
<dbReference type="InterPro" id="IPR017981">
    <property type="entry name" value="GPCR_2-like_7TM"/>
</dbReference>
<dbReference type="PANTHER" id="PTHR12011:SF347">
    <property type="entry name" value="FI21270P1-RELATED"/>
    <property type="match status" value="1"/>
</dbReference>
<evidence type="ECO:0000313" key="11">
    <source>
        <dbReference type="Proteomes" id="UP000225706"/>
    </source>
</evidence>
<reference evidence="11" key="1">
    <citation type="journal article" date="2017" name="bioRxiv">
        <title>Comparative analysis of the genomes of Stylophora pistillata and Acropora digitifera provides evidence for extensive differences between species of corals.</title>
        <authorList>
            <person name="Voolstra C.R."/>
            <person name="Li Y."/>
            <person name="Liew Y.J."/>
            <person name="Baumgarten S."/>
            <person name="Zoccola D."/>
            <person name="Flot J.-F."/>
            <person name="Tambutte S."/>
            <person name="Allemand D."/>
            <person name="Aranda M."/>
        </authorList>
    </citation>
    <scope>NUCLEOTIDE SEQUENCE [LARGE SCALE GENOMIC DNA]</scope>
</reference>
<evidence type="ECO:0000256" key="2">
    <source>
        <dbReference type="ARBA" id="ARBA00022692"/>
    </source>
</evidence>
<feature type="domain" description="G-protein coupled receptors family 2 profile 2" evidence="9">
    <location>
        <begin position="167"/>
        <end position="277"/>
    </location>
</feature>
<sequence>MGKESVFKVAVAFEKFALDYSKYHLNTAEPSKKITRQKMGSVAIGCLYKDLHELLLNNRHVGDKTETSRYVNTRIITAAVDPKHEKLRQDVILKFRNLKVDEGEKQCMFWSGLGKSLDGFSGDGCYVDPSKSNSKDTVCRCNHLTHFAVLVDIRDDPELSTRDVNVLEIITYIGLSLSITGFLLTITLYFFLTDVRQPLPQIRLGLSVSLGAGQTIFLAGINATENKALCITSAVLMQYFLMAAFGWMLVEGNYLYLFVVKVYNINTKMYLYHVMSWDQHFDTRSGHKGDDYNAAKRRKANAANTIREKFNRKVNTVFPSVSNGNSTKKSSQDNPSDVNERQYVIRNSLSWTKWFVFAVNDFASKDSTM</sequence>
<dbReference type="InterPro" id="IPR000203">
    <property type="entry name" value="GPS"/>
</dbReference>
<feature type="domain" description="GAIN-B" evidence="8">
    <location>
        <begin position="7"/>
        <end position="157"/>
    </location>
</feature>
<dbReference type="PRINTS" id="PR00249">
    <property type="entry name" value="GPCRSECRETIN"/>
</dbReference>
<organism evidence="10 11">
    <name type="scientific">Stylophora pistillata</name>
    <name type="common">Smooth cauliflower coral</name>
    <dbReference type="NCBI Taxonomy" id="50429"/>
    <lineage>
        <taxon>Eukaryota</taxon>
        <taxon>Metazoa</taxon>
        <taxon>Cnidaria</taxon>
        <taxon>Anthozoa</taxon>
        <taxon>Hexacorallia</taxon>
        <taxon>Scleractinia</taxon>
        <taxon>Astrocoeniina</taxon>
        <taxon>Pocilloporidae</taxon>
        <taxon>Stylophora</taxon>
    </lineage>
</organism>
<dbReference type="Pfam" id="PF00002">
    <property type="entry name" value="7tm_2"/>
    <property type="match status" value="1"/>
</dbReference>
<dbReference type="OrthoDB" id="6082634at2759"/>
<gene>
    <name evidence="10" type="primary">ELTD1</name>
    <name evidence="10" type="ORF">AWC38_SpisGene5992</name>
</gene>
<name>A0A2B4SF52_STYPI</name>
<dbReference type="GO" id="GO:0005886">
    <property type="term" value="C:plasma membrane"/>
    <property type="evidence" value="ECO:0007669"/>
    <property type="project" value="TreeGrafter"/>
</dbReference>
<dbReference type="InterPro" id="IPR057244">
    <property type="entry name" value="GAIN_B"/>
</dbReference>
<dbReference type="Pfam" id="PF01825">
    <property type="entry name" value="GPS"/>
    <property type="match status" value="1"/>
</dbReference>
<keyword evidence="4 7" id="KW-0472">Membrane</keyword>
<feature type="transmembrane region" description="Helical" evidence="7">
    <location>
        <begin position="236"/>
        <end position="259"/>
    </location>
</feature>
<dbReference type="PROSITE" id="PS50261">
    <property type="entry name" value="G_PROTEIN_RECEP_F2_4"/>
    <property type="match status" value="1"/>
</dbReference>
<keyword evidence="2 7" id="KW-0812">Transmembrane</keyword>
<feature type="transmembrane region" description="Helical" evidence="7">
    <location>
        <begin position="204"/>
        <end position="224"/>
    </location>
</feature>
<dbReference type="SMART" id="SM00303">
    <property type="entry name" value="GPS"/>
    <property type="match status" value="1"/>
</dbReference>
<feature type="transmembrane region" description="Helical" evidence="7">
    <location>
        <begin position="169"/>
        <end position="192"/>
    </location>
</feature>
<dbReference type="GO" id="GO:0004930">
    <property type="term" value="F:G protein-coupled receptor activity"/>
    <property type="evidence" value="ECO:0007669"/>
    <property type="project" value="InterPro"/>
</dbReference>
<evidence type="ECO:0000256" key="1">
    <source>
        <dbReference type="ARBA" id="ARBA00004141"/>
    </source>
</evidence>
<keyword evidence="3 7" id="KW-1133">Transmembrane helix</keyword>
<dbReference type="AlphaFoldDB" id="A0A2B4SF52"/>
<evidence type="ECO:0000259" key="9">
    <source>
        <dbReference type="PROSITE" id="PS50261"/>
    </source>
</evidence>
<dbReference type="PANTHER" id="PTHR12011">
    <property type="entry name" value="ADHESION G-PROTEIN COUPLED RECEPTOR"/>
    <property type="match status" value="1"/>
</dbReference>
<keyword evidence="11" id="KW-1185">Reference proteome</keyword>
<evidence type="ECO:0000256" key="6">
    <source>
        <dbReference type="SAM" id="MobiDB-lite"/>
    </source>
</evidence>
<evidence type="ECO:0000313" key="10">
    <source>
        <dbReference type="EMBL" id="PFX29304.1"/>
    </source>
</evidence>